<dbReference type="Proteomes" id="UP001183817">
    <property type="component" value="Unassembled WGS sequence"/>
</dbReference>
<dbReference type="RefSeq" id="WP_310287140.1">
    <property type="nucleotide sequence ID" value="NZ_BAAAWO010000001.1"/>
</dbReference>
<organism evidence="2 3">
    <name type="scientific">Paeniglutamicibacter sulfureus</name>
    <dbReference type="NCBI Taxonomy" id="43666"/>
    <lineage>
        <taxon>Bacteria</taxon>
        <taxon>Bacillati</taxon>
        <taxon>Actinomycetota</taxon>
        <taxon>Actinomycetes</taxon>
        <taxon>Micrococcales</taxon>
        <taxon>Micrococcaceae</taxon>
        <taxon>Paeniglutamicibacter</taxon>
    </lineage>
</organism>
<dbReference type="Pfam" id="PF08401">
    <property type="entry name" value="ArdcN"/>
    <property type="match status" value="1"/>
</dbReference>
<evidence type="ECO:0000313" key="3">
    <source>
        <dbReference type="Proteomes" id="UP001183817"/>
    </source>
</evidence>
<sequence>MEESRSIYGELQSTPEYRELDDDVLWQKLLEEALTLEPGEMTSYNRFYNYSMLNQLLLRSQGVREPVATYAKWQELGRQVQKGSKAKAILRPIFFKGTNDQGGEEQKVKGFKMVNCLFTVSETEGEELPEYERPTW</sequence>
<name>A0ABU2BCM7_9MICC</name>
<dbReference type="InterPro" id="IPR013610">
    <property type="entry name" value="ArdC_N"/>
</dbReference>
<proteinExistence type="predicted"/>
<accession>A0ABU2BCM7</accession>
<dbReference type="EMBL" id="JAVDYI010000001">
    <property type="protein sequence ID" value="MDR7356386.1"/>
    <property type="molecule type" value="Genomic_DNA"/>
</dbReference>
<keyword evidence="3" id="KW-1185">Reference proteome</keyword>
<evidence type="ECO:0000313" key="2">
    <source>
        <dbReference type="EMBL" id="MDR7356386.1"/>
    </source>
</evidence>
<reference evidence="2 3" key="1">
    <citation type="submission" date="2023-07" db="EMBL/GenBank/DDBJ databases">
        <title>Sequencing the genomes of 1000 actinobacteria strains.</title>
        <authorList>
            <person name="Klenk H.-P."/>
        </authorList>
    </citation>
    <scope>NUCLEOTIDE SEQUENCE [LARGE SCALE GENOMIC DNA]</scope>
    <source>
        <strain evidence="2 3">DSM 20167</strain>
    </source>
</reference>
<protein>
    <submittedName>
        <fullName evidence="2">Antirestriction protein ArdC</fullName>
    </submittedName>
</protein>
<feature type="domain" description="N-terminal" evidence="1">
    <location>
        <begin position="43"/>
        <end position="106"/>
    </location>
</feature>
<comment type="caution">
    <text evidence="2">The sequence shown here is derived from an EMBL/GenBank/DDBJ whole genome shotgun (WGS) entry which is preliminary data.</text>
</comment>
<gene>
    <name evidence="2" type="ORF">J2S64_000077</name>
</gene>
<evidence type="ECO:0000259" key="1">
    <source>
        <dbReference type="Pfam" id="PF08401"/>
    </source>
</evidence>